<name>A0ABD3QP37_9STRA</name>
<comment type="caution">
    <text evidence="1">The sequence shown here is derived from an EMBL/GenBank/DDBJ whole genome shotgun (WGS) entry which is preliminary data.</text>
</comment>
<organism evidence="1 2">
    <name type="scientific">Cyclotella atomus</name>
    <dbReference type="NCBI Taxonomy" id="382360"/>
    <lineage>
        <taxon>Eukaryota</taxon>
        <taxon>Sar</taxon>
        <taxon>Stramenopiles</taxon>
        <taxon>Ochrophyta</taxon>
        <taxon>Bacillariophyta</taxon>
        <taxon>Coscinodiscophyceae</taxon>
        <taxon>Thalassiosirophycidae</taxon>
        <taxon>Stephanodiscales</taxon>
        <taxon>Stephanodiscaceae</taxon>
        <taxon>Cyclotella</taxon>
    </lineage>
</organism>
<reference evidence="1 2" key="1">
    <citation type="submission" date="2024-10" db="EMBL/GenBank/DDBJ databases">
        <title>Updated reference genomes for cyclostephanoid diatoms.</title>
        <authorList>
            <person name="Roberts W.R."/>
            <person name="Alverson A.J."/>
        </authorList>
    </citation>
    <scope>NUCLEOTIDE SEQUENCE [LARGE SCALE GENOMIC DNA]</scope>
    <source>
        <strain evidence="1 2">AJA010-31</strain>
    </source>
</reference>
<accession>A0ABD3QP37</accession>
<dbReference type="Proteomes" id="UP001530400">
    <property type="component" value="Unassembled WGS sequence"/>
</dbReference>
<sequence length="1020" mass="115424">MQHRASSNLSNFVRSYIEHIELPTLKKFLLMLHYPLSVGRPNYPALFLGNWQCMYLDGIGYRDSLGQLSVNSIFEASCFNQQLNTNLLDALLPKAIQYVASQCRFYSNSTHPASVNREMQFVDRHTNIEATLERILSGKSLASLLGEKYMGLWTKRVLDSILSNAAHGLQSNTTHLSLSTAIRSVFQHTFNKFLAHSISEINVWGNLDVLCDTSFDSEMESIFSLVVNALPSPPLNELELQRDVYRHLDPLPLDLVDEADALFPFYRQVSSFIDAALDVAIASSSDGPALSCDAAFDFEEIIMKVEEHFLAESESSMSTAVKNIIRMVDSSDELYERYTKHHVLWKFGAKGSQVIQWISHKIQSTELSISYRNIVLLHLFCCRRGLDIMRISSWSMLSVTKEHTLKLHSAEDVGTNFISSMLERFKSFIEQSPTETWSRSFSAFLLSIPSMLEQGELITDKSAISAMRYLIFINTIVTTEAPEGAAPLLVEQASNLVGHSLKDFFLLLDKHDDSNTWILDVKRKLMRVLFSEAWLKTVLDRDNADANFLIDSISSGHIEHQTGVVHLRSLLLHSSRIISKGTMPFYPLHRFCQPMSLLICRKLSCQGTGDFSPATDQRTKMPHYIPQWLRSNNANSSGDDDKDMARYFQNYRHDFDCPLADVVFDIMLSLLAQRMADENCSSEQLLLVFQEKINRERHISRKEQIANARQALQHTQTNLVSFIGTSISSIETSAILVCLVSKIAQELAATSQSPALSGVDSDVTESILANAMNSHKWSEFFFSTLLRLRGKGHLAVLLNRGGSLHKFDWASLWKVGVVSLCHSITNDLTLARDSLQQSRHDIAQFSQHYRACPYCHGAFGVDQRNCGQFTCGRDAHGVNGQPAIGGRAVRETHGCGRGFSINQALPYYQSRRYLEDDLPALQRLEEDLAQKERAFNEFNESTELWQRAEQFQITHFSFHVRRRGTNDEVFPSASLTDQAGQSEVEVDPEVQMLVRILDQLPGLEFISYLPDMIELYIFVH</sequence>
<gene>
    <name evidence="1" type="ORF">ACHAWO_002409</name>
</gene>
<keyword evidence="2" id="KW-1185">Reference proteome</keyword>
<evidence type="ECO:0008006" key="3">
    <source>
        <dbReference type="Google" id="ProtNLM"/>
    </source>
</evidence>
<proteinExistence type="predicted"/>
<evidence type="ECO:0000313" key="1">
    <source>
        <dbReference type="EMBL" id="KAL3799515.1"/>
    </source>
</evidence>
<dbReference type="AlphaFoldDB" id="A0ABD3QP37"/>
<dbReference type="EMBL" id="JALLPJ020000183">
    <property type="protein sequence ID" value="KAL3799515.1"/>
    <property type="molecule type" value="Genomic_DNA"/>
</dbReference>
<protein>
    <recommendedName>
        <fullName evidence="3">RING-type E3 ubiquitin transferase</fullName>
    </recommendedName>
</protein>
<evidence type="ECO:0000313" key="2">
    <source>
        <dbReference type="Proteomes" id="UP001530400"/>
    </source>
</evidence>